<evidence type="ECO:0000313" key="3">
    <source>
        <dbReference type="Proteomes" id="UP000535020"/>
    </source>
</evidence>
<comment type="caution">
    <text evidence="2">The sequence shown here is derived from an EMBL/GenBank/DDBJ whole genome shotgun (WGS) entry which is preliminary data.</text>
</comment>
<name>A0A7Y8XZE5_9FLAO</name>
<evidence type="ECO:0000313" key="2">
    <source>
        <dbReference type="EMBL" id="NYA69668.1"/>
    </source>
</evidence>
<keyword evidence="1" id="KW-0732">Signal</keyword>
<accession>A0A7Y8XZE5</accession>
<proteinExistence type="predicted"/>
<gene>
    <name evidence="2" type="ORF">HZF10_01955</name>
</gene>
<dbReference type="RefSeq" id="WP_176004488.1">
    <property type="nucleotide sequence ID" value="NZ_JABWMI010000003.1"/>
</dbReference>
<feature type="signal peptide" evidence="1">
    <location>
        <begin position="1"/>
        <end position="18"/>
    </location>
</feature>
<dbReference type="Proteomes" id="UP000535020">
    <property type="component" value="Unassembled WGS sequence"/>
</dbReference>
<dbReference type="EMBL" id="JACBJI010000001">
    <property type="protein sequence ID" value="NYA69668.1"/>
    <property type="molecule type" value="Genomic_DNA"/>
</dbReference>
<dbReference type="AlphaFoldDB" id="A0A7Y8XZE5"/>
<keyword evidence="3" id="KW-1185">Reference proteome</keyword>
<reference evidence="2 3" key="1">
    <citation type="submission" date="2020-07" db="EMBL/GenBank/DDBJ databases">
        <authorList>
            <person name="Sun Q."/>
        </authorList>
    </citation>
    <scope>NUCLEOTIDE SEQUENCE [LARGE SCALE GENOMIC DNA]</scope>
    <source>
        <strain evidence="2 3">MAH-1</strain>
    </source>
</reference>
<feature type="chain" id="PRO_5031083486" evidence="1">
    <location>
        <begin position="19"/>
        <end position="155"/>
    </location>
</feature>
<sequence length="155" mass="16698">MKKLFVVLAMLLSFGINAQEKVGEVRSGSYVITASLNLVKPVWAQLARDAGFNDPLIFTIEKITNDDSTFYYCLYATNAAKTVSIATGIELSGSNFLKLPISSGSFGGGTLTCSGCNVGCHPKYLSKDKVWICWPGCVDGCTKTETITTKNFSSQ</sequence>
<protein>
    <submittedName>
        <fullName evidence="2">Uncharacterized protein</fullName>
    </submittedName>
</protein>
<organism evidence="2 3">
    <name type="scientific">Flavobacterium agri</name>
    <dbReference type="NCBI Taxonomy" id="2743471"/>
    <lineage>
        <taxon>Bacteria</taxon>
        <taxon>Pseudomonadati</taxon>
        <taxon>Bacteroidota</taxon>
        <taxon>Flavobacteriia</taxon>
        <taxon>Flavobacteriales</taxon>
        <taxon>Flavobacteriaceae</taxon>
        <taxon>Flavobacterium</taxon>
    </lineage>
</organism>
<evidence type="ECO:0000256" key="1">
    <source>
        <dbReference type="SAM" id="SignalP"/>
    </source>
</evidence>